<dbReference type="Proteomes" id="UP000516437">
    <property type="component" value="Chromosome 8"/>
</dbReference>
<proteinExistence type="predicted"/>
<gene>
    <name evidence="1" type="ORF">CJ030_MR8G020410</name>
</gene>
<dbReference type="AlphaFoldDB" id="A0A6A1UVE8"/>
<dbReference type="EMBL" id="RXIC02000026">
    <property type="protein sequence ID" value="KAB1204293.1"/>
    <property type="molecule type" value="Genomic_DNA"/>
</dbReference>
<name>A0A6A1UVE8_9ROSI</name>
<organism evidence="1 2">
    <name type="scientific">Morella rubra</name>
    <name type="common">Chinese bayberry</name>
    <dbReference type="NCBI Taxonomy" id="262757"/>
    <lineage>
        <taxon>Eukaryota</taxon>
        <taxon>Viridiplantae</taxon>
        <taxon>Streptophyta</taxon>
        <taxon>Embryophyta</taxon>
        <taxon>Tracheophyta</taxon>
        <taxon>Spermatophyta</taxon>
        <taxon>Magnoliopsida</taxon>
        <taxon>eudicotyledons</taxon>
        <taxon>Gunneridae</taxon>
        <taxon>Pentapetalae</taxon>
        <taxon>rosids</taxon>
        <taxon>fabids</taxon>
        <taxon>Fagales</taxon>
        <taxon>Myricaceae</taxon>
        <taxon>Morella</taxon>
    </lineage>
</organism>
<comment type="caution">
    <text evidence="1">The sequence shown here is derived from an EMBL/GenBank/DDBJ whole genome shotgun (WGS) entry which is preliminary data.</text>
</comment>
<sequence length="99" mass="10827">MAAGSLETGGSVPFSAPLGGTYVKRRKKKGISGIRKAFYRNLSENKRPWVVSVLNIVGQREGSTNGDDSLEVKNETEHVQWALGKAGKDRVHVVPCFWA</sequence>
<keyword evidence="2" id="KW-1185">Reference proteome</keyword>
<reference evidence="1 2" key="1">
    <citation type="journal article" date="2019" name="Plant Biotechnol. J.">
        <title>The red bayberry genome and genetic basis of sex determination.</title>
        <authorList>
            <person name="Jia H.M."/>
            <person name="Jia H.J."/>
            <person name="Cai Q.L."/>
            <person name="Wang Y."/>
            <person name="Zhao H.B."/>
            <person name="Yang W.F."/>
            <person name="Wang G.Y."/>
            <person name="Li Y.H."/>
            <person name="Zhan D.L."/>
            <person name="Shen Y.T."/>
            <person name="Niu Q.F."/>
            <person name="Chang L."/>
            <person name="Qiu J."/>
            <person name="Zhao L."/>
            <person name="Xie H.B."/>
            <person name="Fu W.Y."/>
            <person name="Jin J."/>
            <person name="Li X.W."/>
            <person name="Jiao Y."/>
            <person name="Zhou C.C."/>
            <person name="Tu T."/>
            <person name="Chai C.Y."/>
            <person name="Gao J.L."/>
            <person name="Fan L.J."/>
            <person name="van de Weg E."/>
            <person name="Wang J.Y."/>
            <person name="Gao Z.S."/>
        </authorList>
    </citation>
    <scope>NUCLEOTIDE SEQUENCE [LARGE SCALE GENOMIC DNA]</scope>
    <source>
        <tissue evidence="1">Leaves</tissue>
    </source>
</reference>
<evidence type="ECO:0000313" key="1">
    <source>
        <dbReference type="EMBL" id="KAB1204293.1"/>
    </source>
</evidence>
<evidence type="ECO:0000313" key="2">
    <source>
        <dbReference type="Proteomes" id="UP000516437"/>
    </source>
</evidence>
<protein>
    <submittedName>
        <fullName evidence="1">Uncharacterized protein</fullName>
    </submittedName>
</protein>
<accession>A0A6A1UVE8</accession>